<evidence type="ECO:0000256" key="1">
    <source>
        <dbReference type="ARBA" id="ARBA00022691"/>
    </source>
</evidence>
<keyword evidence="3" id="KW-0408">Iron</keyword>
<dbReference type="GO" id="GO:0003824">
    <property type="term" value="F:catalytic activity"/>
    <property type="evidence" value="ECO:0007669"/>
    <property type="project" value="InterPro"/>
</dbReference>
<proteinExistence type="predicted"/>
<evidence type="ECO:0000313" key="6">
    <source>
        <dbReference type="EMBL" id="GAF84237.1"/>
    </source>
</evidence>
<dbReference type="PANTHER" id="PTHR11228">
    <property type="entry name" value="RADICAL SAM DOMAIN PROTEIN"/>
    <property type="match status" value="1"/>
</dbReference>
<dbReference type="Gene3D" id="3.20.20.70">
    <property type="entry name" value="Aldolase class I"/>
    <property type="match status" value="1"/>
</dbReference>
<gene>
    <name evidence="6" type="ORF">S01H1_09517</name>
</gene>
<sequence>MNMDDFTFLIDRFDRHGTQFISLSGGEPVLHPQIDECLRYAAGKKFAHVQLLSTLYASQAVVGKTIDTLMKTGAGIQVSFDGFDETADIIRGAKHVSDTVRRGMEIITSENKKRRKPVRTSANIVISRLNLHQVPDILSYIERLGWKCNIDLYRWTSANTIEEERMKLRNNRELGNVIERIRRSPSVTTPRVIIDGFTDYLDGNMPKRCPYLDSKGFGTKIYINPDCSVSVCIGEPFGNLREQTLTGLFRSDAWESRITEMKSCKGCWNSCYTPSGIVFHPTGLNDLKAIWGIVRRG</sequence>
<dbReference type="SUPFAM" id="SSF102114">
    <property type="entry name" value="Radical SAM enzymes"/>
    <property type="match status" value="1"/>
</dbReference>
<evidence type="ECO:0000256" key="4">
    <source>
        <dbReference type="ARBA" id="ARBA00023014"/>
    </source>
</evidence>
<dbReference type="AlphaFoldDB" id="X0T7R7"/>
<dbReference type="PANTHER" id="PTHR11228:SF7">
    <property type="entry name" value="PQQA PEPTIDE CYCLASE"/>
    <property type="match status" value="1"/>
</dbReference>
<accession>X0T7R7</accession>
<evidence type="ECO:0000259" key="5">
    <source>
        <dbReference type="Pfam" id="PF04055"/>
    </source>
</evidence>
<dbReference type="InterPro" id="IPR058240">
    <property type="entry name" value="rSAM_sf"/>
</dbReference>
<dbReference type="InterPro" id="IPR007197">
    <property type="entry name" value="rSAM"/>
</dbReference>
<keyword evidence="1" id="KW-0949">S-adenosyl-L-methionine</keyword>
<dbReference type="GO" id="GO:0046872">
    <property type="term" value="F:metal ion binding"/>
    <property type="evidence" value="ECO:0007669"/>
    <property type="project" value="UniProtKB-KW"/>
</dbReference>
<protein>
    <recommendedName>
        <fullName evidence="5">Radical SAM core domain-containing protein</fullName>
    </recommendedName>
</protein>
<dbReference type="InterPro" id="IPR050377">
    <property type="entry name" value="Radical_SAM_PqqE_MftC-like"/>
</dbReference>
<keyword evidence="4" id="KW-0411">Iron-sulfur</keyword>
<evidence type="ECO:0000256" key="3">
    <source>
        <dbReference type="ARBA" id="ARBA00023004"/>
    </source>
</evidence>
<dbReference type="Pfam" id="PF04055">
    <property type="entry name" value="Radical_SAM"/>
    <property type="match status" value="1"/>
</dbReference>
<dbReference type="InterPro" id="IPR013785">
    <property type="entry name" value="Aldolase_TIM"/>
</dbReference>
<evidence type="ECO:0000256" key="2">
    <source>
        <dbReference type="ARBA" id="ARBA00022723"/>
    </source>
</evidence>
<keyword evidence="2" id="KW-0479">Metal-binding</keyword>
<reference evidence="6" key="1">
    <citation type="journal article" date="2014" name="Front. Microbiol.">
        <title>High frequency of phylogenetically diverse reductive dehalogenase-homologous genes in deep subseafloor sedimentary metagenomes.</title>
        <authorList>
            <person name="Kawai M."/>
            <person name="Futagami T."/>
            <person name="Toyoda A."/>
            <person name="Takaki Y."/>
            <person name="Nishi S."/>
            <person name="Hori S."/>
            <person name="Arai W."/>
            <person name="Tsubouchi T."/>
            <person name="Morono Y."/>
            <person name="Uchiyama I."/>
            <person name="Ito T."/>
            <person name="Fujiyama A."/>
            <person name="Inagaki F."/>
            <person name="Takami H."/>
        </authorList>
    </citation>
    <scope>NUCLEOTIDE SEQUENCE</scope>
    <source>
        <strain evidence="6">Expedition CK06-06</strain>
    </source>
</reference>
<organism evidence="6">
    <name type="scientific">marine sediment metagenome</name>
    <dbReference type="NCBI Taxonomy" id="412755"/>
    <lineage>
        <taxon>unclassified sequences</taxon>
        <taxon>metagenomes</taxon>
        <taxon>ecological metagenomes</taxon>
    </lineage>
</organism>
<comment type="caution">
    <text evidence="6">The sequence shown here is derived from an EMBL/GenBank/DDBJ whole genome shotgun (WGS) entry which is preliminary data.</text>
</comment>
<dbReference type="GO" id="GO:0051536">
    <property type="term" value="F:iron-sulfur cluster binding"/>
    <property type="evidence" value="ECO:0007669"/>
    <property type="project" value="UniProtKB-KW"/>
</dbReference>
<feature type="domain" description="Radical SAM core" evidence="5">
    <location>
        <begin position="9"/>
        <end position="139"/>
    </location>
</feature>
<name>X0T7R7_9ZZZZ</name>
<dbReference type="EMBL" id="BARS01004863">
    <property type="protein sequence ID" value="GAF84237.1"/>
    <property type="molecule type" value="Genomic_DNA"/>
</dbReference>